<comment type="caution">
    <text evidence="3">The sequence shown here is derived from an EMBL/GenBank/DDBJ whole genome shotgun (WGS) entry which is preliminary data.</text>
</comment>
<feature type="compositionally biased region" description="Basic and acidic residues" evidence="2">
    <location>
        <begin position="281"/>
        <end position="298"/>
    </location>
</feature>
<keyword evidence="1" id="KW-0175">Coiled coil</keyword>
<feature type="coiled-coil region" evidence="1">
    <location>
        <begin position="339"/>
        <end position="366"/>
    </location>
</feature>
<evidence type="ECO:0000313" key="3">
    <source>
        <dbReference type="EMBL" id="CAH1793472.1"/>
    </source>
</evidence>
<dbReference type="Proteomes" id="UP000749559">
    <property type="component" value="Unassembled WGS sequence"/>
</dbReference>
<gene>
    <name evidence="3" type="ORF">OFUS_LOCUS18317</name>
</gene>
<feature type="region of interest" description="Disordered" evidence="2">
    <location>
        <begin position="1"/>
        <end position="22"/>
    </location>
</feature>
<reference evidence="3" key="1">
    <citation type="submission" date="2022-03" db="EMBL/GenBank/DDBJ databases">
        <authorList>
            <person name="Martin C."/>
        </authorList>
    </citation>
    <scope>NUCLEOTIDE SEQUENCE</scope>
</reference>
<evidence type="ECO:0000256" key="2">
    <source>
        <dbReference type="SAM" id="MobiDB-lite"/>
    </source>
</evidence>
<protein>
    <submittedName>
        <fullName evidence="3">Uncharacterized protein</fullName>
    </submittedName>
</protein>
<sequence>MSRYAMEGAKSIENEPDLEEFDDECSFTYSDIESPDYEREYDLELKYSDVQNYIQDQPECNPLEELASNGTSKKEEGDVVQEFDKELGADNADNTAKNHTDDFIANHSDSHESICSNRRKVTSVKSKLPNKNLVGPTLLMESRVDSSSQTEAQIYVCTRCSGNRLRPSRPLPPIKPTSPIDDLDDDMENIESLLAPQLQGVDDPLESGDNFVHPDPTLSSEDLQDLIRMQDEARELYLRVTANNPGLALRTNRNENRNNSRSREREFVYDQEQLRGVLPKLPKENPHEPLINSDKEKSTSNLRNVDGPRVLQPRAVVPKYIMPIRKVSSRYLQPPLTNIMTSEAISQKLQEKLDNATKRKQECLEKKKSKLAQSNFFWSAGRKHYKELHKHDVELQYRIQVLKETANRGIR</sequence>
<organism evidence="3 4">
    <name type="scientific">Owenia fusiformis</name>
    <name type="common">Polychaete worm</name>
    <dbReference type="NCBI Taxonomy" id="6347"/>
    <lineage>
        <taxon>Eukaryota</taxon>
        <taxon>Metazoa</taxon>
        <taxon>Spiralia</taxon>
        <taxon>Lophotrochozoa</taxon>
        <taxon>Annelida</taxon>
        <taxon>Polychaeta</taxon>
        <taxon>Sedentaria</taxon>
        <taxon>Canalipalpata</taxon>
        <taxon>Sabellida</taxon>
        <taxon>Oweniida</taxon>
        <taxon>Oweniidae</taxon>
        <taxon>Owenia</taxon>
    </lineage>
</organism>
<feature type="region of interest" description="Disordered" evidence="2">
    <location>
        <begin position="280"/>
        <end position="306"/>
    </location>
</feature>
<proteinExistence type="predicted"/>
<keyword evidence="4" id="KW-1185">Reference proteome</keyword>
<name>A0A8J1UKT0_OWEFU</name>
<dbReference type="AlphaFoldDB" id="A0A8J1UKT0"/>
<evidence type="ECO:0000313" key="4">
    <source>
        <dbReference type="Proteomes" id="UP000749559"/>
    </source>
</evidence>
<dbReference type="EMBL" id="CAIIXF020000009">
    <property type="protein sequence ID" value="CAH1793472.1"/>
    <property type="molecule type" value="Genomic_DNA"/>
</dbReference>
<evidence type="ECO:0000256" key="1">
    <source>
        <dbReference type="SAM" id="Coils"/>
    </source>
</evidence>
<accession>A0A8J1UKT0</accession>